<evidence type="ECO:0000313" key="1">
    <source>
        <dbReference type="EMBL" id="OAD81218.1"/>
    </source>
</evidence>
<accession>A0A167RAD5</accession>
<gene>
    <name evidence="1" type="ORF">PHYBLDRAFT_138767</name>
</gene>
<dbReference type="RefSeq" id="XP_018299258.1">
    <property type="nucleotide sequence ID" value="XM_018430071.1"/>
</dbReference>
<dbReference type="VEuPathDB" id="FungiDB:PHYBLDRAFT_138767"/>
<dbReference type="AlphaFoldDB" id="A0A167RAD5"/>
<dbReference type="InParanoid" id="A0A167RAD5"/>
<proteinExistence type="predicted"/>
<reference evidence="2" key="1">
    <citation type="submission" date="2015-06" db="EMBL/GenBank/DDBJ databases">
        <title>Expansion of signal transduction pathways in fungi by whole-genome duplication.</title>
        <authorList>
            <consortium name="DOE Joint Genome Institute"/>
            <person name="Corrochano L.M."/>
            <person name="Kuo A."/>
            <person name="Marcet-Houben M."/>
            <person name="Polaino S."/>
            <person name="Salamov A."/>
            <person name="Villalobos J.M."/>
            <person name="Alvarez M.I."/>
            <person name="Avalos J."/>
            <person name="Benito E.P."/>
            <person name="Benoit I."/>
            <person name="Burger G."/>
            <person name="Camino L.P."/>
            <person name="Canovas D."/>
            <person name="Cerda-Olmedo E."/>
            <person name="Cheng J.-F."/>
            <person name="Dominguez A."/>
            <person name="Elias M."/>
            <person name="Eslava A.P."/>
            <person name="Glaser F."/>
            <person name="Grimwood J."/>
            <person name="Gutierrez G."/>
            <person name="Heitman J."/>
            <person name="Henrissat B."/>
            <person name="Iturriaga E.A."/>
            <person name="Lang B.F."/>
            <person name="Lavin J.L."/>
            <person name="Lee S."/>
            <person name="Li W."/>
            <person name="Lindquist E."/>
            <person name="Lopez-Garcia S."/>
            <person name="Luque E.M."/>
            <person name="Marcos A.T."/>
            <person name="Martin J."/>
            <person name="McCluskey K."/>
            <person name="Medina H.R."/>
            <person name="Miralles-Duran A."/>
            <person name="Miyazaki A."/>
            <person name="Munoz-Torres E."/>
            <person name="Oguiza J.A."/>
            <person name="Ohm R."/>
            <person name="Olmedo M."/>
            <person name="Orejas M."/>
            <person name="Ortiz-Castellanos L."/>
            <person name="Pisabarro A.G."/>
            <person name="Rodriguez-Romero J."/>
            <person name="Ruiz-Herrera J."/>
            <person name="Ruiz-Vazquez R."/>
            <person name="Sanz C."/>
            <person name="Schackwitz W."/>
            <person name="Schmutz J."/>
            <person name="Shahriari M."/>
            <person name="Shelest E."/>
            <person name="Silva-Franco F."/>
            <person name="Soanes D."/>
            <person name="Syed K."/>
            <person name="Tagua V.G."/>
            <person name="Talbot N.J."/>
            <person name="Thon M."/>
            <person name="De vries R.P."/>
            <person name="Wiebenga A."/>
            <person name="Yadav J.S."/>
            <person name="Braun E.L."/>
            <person name="Baker S."/>
            <person name="Garre V."/>
            <person name="Horwitz B."/>
            <person name="Torres-Martinez S."/>
            <person name="Idnurm A."/>
            <person name="Herrera-Estrella A."/>
            <person name="Gabaldon T."/>
            <person name="Grigoriev I.V."/>
        </authorList>
    </citation>
    <scope>NUCLEOTIDE SEQUENCE [LARGE SCALE GENOMIC DNA]</scope>
    <source>
        <strain evidence="2">NRRL 1555(-)</strain>
    </source>
</reference>
<dbReference type="GeneID" id="28990977"/>
<sequence>MSFNNTNFSIKNIDNEHMICIAPEYEYNNPKVLEIFQKEAAFAIWFENDKIRYVNQNFIKTHVFKAAYSTSIPKDVLQTLYLACNYRGLPRKHNKKADNKPKTKRVCMESIKNGHKQHNTHQPEKVQNMICSRLPAEMKQ</sequence>
<evidence type="ECO:0000313" key="2">
    <source>
        <dbReference type="Proteomes" id="UP000077315"/>
    </source>
</evidence>
<name>A0A167RAD5_PHYB8</name>
<dbReference type="OrthoDB" id="159395at2759"/>
<organism evidence="1 2">
    <name type="scientific">Phycomyces blakesleeanus (strain ATCC 8743b / DSM 1359 / FGSC 10004 / NBRC 33097 / NRRL 1555)</name>
    <dbReference type="NCBI Taxonomy" id="763407"/>
    <lineage>
        <taxon>Eukaryota</taxon>
        <taxon>Fungi</taxon>
        <taxon>Fungi incertae sedis</taxon>
        <taxon>Mucoromycota</taxon>
        <taxon>Mucoromycotina</taxon>
        <taxon>Mucoromycetes</taxon>
        <taxon>Mucorales</taxon>
        <taxon>Phycomycetaceae</taxon>
        <taxon>Phycomyces</taxon>
    </lineage>
</organism>
<dbReference type="EMBL" id="KV440971">
    <property type="protein sequence ID" value="OAD81218.1"/>
    <property type="molecule type" value="Genomic_DNA"/>
</dbReference>
<protein>
    <submittedName>
        <fullName evidence="1">Uncharacterized protein</fullName>
    </submittedName>
</protein>
<dbReference type="Proteomes" id="UP000077315">
    <property type="component" value="Unassembled WGS sequence"/>
</dbReference>
<keyword evidence="2" id="KW-1185">Reference proteome</keyword>